<sequence length="108" mass="12409">HTQFTFPLLTRHANCLRRCWFGRVRCVYHLPRAPSSCCCGFHFLHQCERRGRCHVLRAICGAQGKACPKRGDVAVVHCLHILLSFVRATSKCVEWDMRKDPDAVSEDE</sequence>
<feature type="non-terminal residue" evidence="1">
    <location>
        <position position="1"/>
    </location>
</feature>
<gene>
    <name evidence="1" type="ORF">H257_18916</name>
</gene>
<reference evidence="1" key="1">
    <citation type="submission" date="2013-12" db="EMBL/GenBank/DDBJ databases">
        <title>The Genome Sequence of Aphanomyces astaci APO3.</title>
        <authorList>
            <consortium name="The Broad Institute Genomics Platform"/>
            <person name="Russ C."/>
            <person name="Tyler B."/>
            <person name="van West P."/>
            <person name="Dieguez-Uribeondo J."/>
            <person name="Young S.K."/>
            <person name="Zeng Q."/>
            <person name="Gargeya S."/>
            <person name="Fitzgerald M."/>
            <person name="Abouelleil A."/>
            <person name="Alvarado L."/>
            <person name="Chapman S.B."/>
            <person name="Gainer-Dewar J."/>
            <person name="Goldberg J."/>
            <person name="Griggs A."/>
            <person name="Gujja S."/>
            <person name="Hansen M."/>
            <person name="Howarth C."/>
            <person name="Imamovic A."/>
            <person name="Ireland A."/>
            <person name="Larimer J."/>
            <person name="McCowan C."/>
            <person name="Murphy C."/>
            <person name="Pearson M."/>
            <person name="Poon T.W."/>
            <person name="Priest M."/>
            <person name="Roberts A."/>
            <person name="Saif S."/>
            <person name="Shea T."/>
            <person name="Sykes S."/>
            <person name="Wortman J."/>
            <person name="Nusbaum C."/>
            <person name="Birren B."/>
        </authorList>
    </citation>
    <scope>NUCLEOTIDE SEQUENCE [LARGE SCALE GENOMIC DNA]</scope>
    <source>
        <strain evidence="1">APO3</strain>
    </source>
</reference>
<dbReference type="EMBL" id="KI913379">
    <property type="protein sequence ID" value="ETV64149.1"/>
    <property type="molecule type" value="Genomic_DNA"/>
</dbReference>
<dbReference type="VEuPathDB" id="FungiDB:H257_18916"/>
<organism evidence="1">
    <name type="scientific">Aphanomyces astaci</name>
    <name type="common">Crayfish plague agent</name>
    <dbReference type="NCBI Taxonomy" id="112090"/>
    <lineage>
        <taxon>Eukaryota</taxon>
        <taxon>Sar</taxon>
        <taxon>Stramenopiles</taxon>
        <taxon>Oomycota</taxon>
        <taxon>Saprolegniomycetes</taxon>
        <taxon>Saprolegniales</taxon>
        <taxon>Verrucalvaceae</taxon>
        <taxon>Aphanomyces</taxon>
    </lineage>
</organism>
<dbReference type="GeneID" id="20820912"/>
<dbReference type="AlphaFoldDB" id="W4FB63"/>
<evidence type="ECO:0000313" key="1">
    <source>
        <dbReference type="EMBL" id="ETV64149.1"/>
    </source>
</evidence>
<dbReference type="RefSeq" id="XP_009846366.1">
    <property type="nucleotide sequence ID" value="XM_009848064.1"/>
</dbReference>
<accession>W4FB63</accession>
<protein>
    <submittedName>
        <fullName evidence="1">Uncharacterized protein</fullName>
    </submittedName>
</protein>
<name>W4FB63_APHAT</name>
<proteinExistence type="predicted"/>